<feature type="transmembrane region" description="Helical" evidence="1">
    <location>
        <begin position="114"/>
        <end position="132"/>
    </location>
</feature>
<reference evidence="2 3" key="1">
    <citation type="submission" date="2020-08" db="EMBL/GenBank/DDBJ databases">
        <title>Genome sequencing of Purple Non-Sulfur Bacteria from various extreme environments.</title>
        <authorList>
            <person name="Mayer M."/>
        </authorList>
    </citation>
    <scope>NUCLEOTIDE SEQUENCE [LARGE SCALE GENOMIC DNA]</scope>
    <source>
        <strain evidence="2 3">JA135</strain>
    </source>
</reference>
<dbReference type="Proteomes" id="UP000555728">
    <property type="component" value="Unassembled WGS sequence"/>
</dbReference>
<evidence type="ECO:0000313" key="3">
    <source>
        <dbReference type="Proteomes" id="UP000555728"/>
    </source>
</evidence>
<proteinExistence type="predicted"/>
<keyword evidence="1" id="KW-0812">Transmembrane</keyword>
<gene>
    <name evidence="2" type="ORF">GGD88_000141</name>
</gene>
<dbReference type="EMBL" id="JACIGI010000001">
    <property type="protein sequence ID" value="MBB4284435.1"/>
    <property type="molecule type" value="Genomic_DNA"/>
</dbReference>
<comment type="caution">
    <text evidence="2">The sequence shown here is derived from an EMBL/GenBank/DDBJ whole genome shotgun (WGS) entry which is preliminary data.</text>
</comment>
<keyword evidence="1" id="KW-0472">Membrane</keyword>
<feature type="transmembrane region" description="Helical" evidence="1">
    <location>
        <begin position="139"/>
        <end position="159"/>
    </location>
</feature>
<feature type="transmembrane region" description="Helical" evidence="1">
    <location>
        <begin position="165"/>
        <end position="184"/>
    </location>
</feature>
<feature type="transmembrane region" description="Helical" evidence="1">
    <location>
        <begin position="78"/>
        <end position="102"/>
    </location>
</feature>
<keyword evidence="3" id="KW-1185">Reference proteome</keyword>
<evidence type="ECO:0000313" key="2">
    <source>
        <dbReference type="EMBL" id="MBB4284435.1"/>
    </source>
</evidence>
<keyword evidence="1" id="KW-1133">Transmembrane helix</keyword>
<name>A0A7W6RWD4_9PROT</name>
<accession>A0A7W6RWD4</accession>
<dbReference type="AlphaFoldDB" id="A0A7W6RWD4"/>
<protein>
    <submittedName>
        <fullName evidence="2">Uncharacterized protein</fullName>
    </submittedName>
</protein>
<dbReference type="RefSeq" id="WP_184430908.1">
    <property type="nucleotide sequence ID" value="NZ_JACIGI010000001.1"/>
</dbReference>
<sequence length="199" mass="21377">MPPLSIADIAAALHGLSRLVRLDREGFDYFDASPTGLLKSFWVAVVLLPLYLLHLALDVLVLDIGAQVAVPRYVAVELIAYVIDWVAFPLLMLTLAPAIGIAPTVFRFLVPLNWMQLPIGLIILPLGVIVRLDAVPMDLAGFVGLMVVAASLVITALLARHALEVPWWSAAGVTILSFTISLFVNGIAFSLSGFQVPVA</sequence>
<feature type="transmembrane region" description="Helical" evidence="1">
    <location>
        <begin position="41"/>
        <end position="66"/>
    </location>
</feature>
<organism evidence="2 3">
    <name type="scientific">Roseospira goensis</name>
    <dbReference type="NCBI Taxonomy" id="391922"/>
    <lineage>
        <taxon>Bacteria</taxon>
        <taxon>Pseudomonadati</taxon>
        <taxon>Pseudomonadota</taxon>
        <taxon>Alphaproteobacteria</taxon>
        <taxon>Rhodospirillales</taxon>
        <taxon>Rhodospirillaceae</taxon>
        <taxon>Roseospira</taxon>
    </lineage>
</organism>
<evidence type="ECO:0000256" key="1">
    <source>
        <dbReference type="SAM" id="Phobius"/>
    </source>
</evidence>